<feature type="domain" description="Restriction endonuclease type II-like" evidence="2">
    <location>
        <begin position="194"/>
        <end position="283"/>
    </location>
</feature>
<dbReference type="InterPro" id="IPR049468">
    <property type="entry name" value="Restrct_endonuc-II-like_dom"/>
</dbReference>
<dbReference type="InterPro" id="IPR025159">
    <property type="entry name" value="AbiEi_N"/>
</dbReference>
<dbReference type="PANTHER" id="PTHR38590:SF1">
    <property type="entry name" value="BLL0828 PROTEIN"/>
    <property type="match status" value="1"/>
</dbReference>
<dbReference type="Pfam" id="PF13338">
    <property type="entry name" value="AbiEi_4"/>
    <property type="match status" value="1"/>
</dbReference>
<name>A0ABY3TNJ4_9MYCO</name>
<accession>A0ABY3TNJ4</accession>
<sequence length="286" mass="31878">MLEDLLRRHDGVITLAQAQRAGLSEFAVRRRVRSGQWRRCALGVYFADDRPFTAAARIRAAVWGRGDRATASGLAAAWWLGLIATTPDIVEITVPRNSHGRAARGTRLRRCDLAEVDITEHRSLRVTAPPLTVIEASIRPGGGPAIMDTALQRRVELIDLERAHARNVGRRGSTAIRRLLDTAAGGARSEAERLIIRLLRQAQISGWTANFAVGGYVIDIAFPHQRVAIEIDGWAFHSDQATFQNDRVRQNRLALQGWQVLRFTWLDLTQHPDRVLSQIRAAISAR</sequence>
<protein>
    <submittedName>
        <fullName evidence="3">DUF559 domain-containing protein</fullName>
    </submittedName>
</protein>
<dbReference type="PANTHER" id="PTHR38590">
    <property type="entry name" value="BLL0828 PROTEIN"/>
    <property type="match status" value="1"/>
</dbReference>
<reference evidence="3" key="1">
    <citation type="submission" date="2022-08" db="EMBL/GenBank/DDBJ databases">
        <title>Whole genome sequencing of non-tuberculosis mycobacteria type-strains.</title>
        <authorList>
            <person name="Igarashi Y."/>
            <person name="Osugi A."/>
            <person name="Mitarai S."/>
        </authorList>
    </citation>
    <scope>NUCLEOTIDE SEQUENCE</scope>
    <source>
        <strain evidence="3">JCM 16369</strain>
    </source>
</reference>
<evidence type="ECO:0000313" key="3">
    <source>
        <dbReference type="EMBL" id="ULN40944.1"/>
    </source>
</evidence>
<dbReference type="Proteomes" id="UP001055337">
    <property type="component" value="Chromosome"/>
</dbReference>
<proteinExistence type="predicted"/>
<dbReference type="SUPFAM" id="SSF52980">
    <property type="entry name" value="Restriction endonuclease-like"/>
    <property type="match status" value="1"/>
</dbReference>
<dbReference type="RefSeq" id="WP_240177657.1">
    <property type="nucleotide sequence ID" value="NZ_CP092362.2"/>
</dbReference>
<organism evidence="3 4">
    <name type="scientific">Mycolicibacterium crocinum</name>
    <dbReference type="NCBI Taxonomy" id="388459"/>
    <lineage>
        <taxon>Bacteria</taxon>
        <taxon>Bacillati</taxon>
        <taxon>Actinomycetota</taxon>
        <taxon>Actinomycetes</taxon>
        <taxon>Mycobacteriales</taxon>
        <taxon>Mycobacteriaceae</taxon>
        <taxon>Mycolicibacterium</taxon>
    </lineage>
</organism>
<evidence type="ECO:0000259" key="2">
    <source>
        <dbReference type="Pfam" id="PF18741"/>
    </source>
</evidence>
<dbReference type="InterPro" id="IPR011335">
    <property type="entry name" value="Restrct_endonuc-II-like"/>
</dbReference>
<evidence type="ECO:0000313" key="4">
    <source>
        <dbReference type="Proteomes" id="UP001055337"/>
    </source>
</evidence>
<dbReference type="Pfam" id="PF18741">
    <property type="entry name" value="MTES_1575"/>
    <property type="match status" value="1"/>
</dbReference>
<feature type="domain" description="AbiEi antitoxin N-terminal" evidence="1">
    <location>
        <begin position="2"/>
        <end position="45"/>
    </location>
</feature>
<dbReference type="Gene3D" id="3.40.960.10">
    <property type="entry name" value="VSR Endonuclease"/>
    <property type="match status" value="1"/>
</dbReference>
<keyword evidence="4" id="KW-1185">Reference proteome</keyword>
<gene>
    <name evidence="3" type="ORF">MI149_25530</name>
</gene>
<dbReference type="EMBL" id="CP092362">
    <property type="protein sequence ID" value="ULN40944.1"/>
    <property type="molecule type" value="Genomic_DNA"/>
</dbReference>
<evidence type="ECO:0000259" key="1">
    <source>
        <dbReference type="Pfam" id="PF13338"/>
    </source>
</evidence>
<dbReference type="InterPro" id="IPR047216">
    <property type="entry name" value="Endonuclease_DUF559_bact"/>
</dbReference>